<reference evidence="1" key="1">
    <citation type="submission" date="2020-08" db="EMBL/GenBank/DDBJ databases">
        <title>Multicomponent nature underlies the extraordinary mechanical properties of spider dragline silk.</title>
        <authorList>
            <person name="Kono N."/>
            <person name="Nakamura H."/>
            <person name="Mori M."/>
            <person name="Yoshida Y."/>
            <person name="Ohtoshi R."/>
            <person name="Malay A.D."/>
            <person name="Moran D.A.P."/>
            <person name="Tomita M."/>
            <person name="Numata K."/>
            <person name="Arakawa K."/>
        </authorList>
    </citation>
    <scope>NUCLEOTIDE SEQUENCE</scope>
</reference>
<gene>
    <name evidence="1" type="ORF">TNCV_2576211</name>
</gene>
<evidence type="ECO:0000313" key="1">
    <source>
        <dbReference type="EMBL" id="GFX88914.1"/>
    </source>
</evidence>
<dbReference type="AlphaFoldDB" id="A0A8X6RB58"/>
<organism evidence="1 2">
    <name type="scientific">Trichonephila clavipes</name>
    <name type="common">Golden silk orbweaver</name>
    <name type="synonym">Nephila clavipes</name>
    <dbReference type="NCBI Taxonomy" id="2585209"/>
    <lineage>
        <taxon>Eukaryota</taxon>
        <taxon>Metazoa</taxon>
        <taxon>Ecdysozoa</taxon>
        <taxon>Arthropoda</taxon>
        <taxon>Chelicerata</taxon>
        <taxon>Arachnida</taxon>
        <taxon>Araneae</taxon>
        <taxon>Araneomorphae</taxon>
        <taxon>Entelegynae</taxon>
        <taxon>Araneoidea</taxon>
        <taxon>Nephilidae</taxon>
        <taxon>Trichonephila</taxon>
    </lineage>
</organism>
<dbReference type="Proteomes" id="UP000887159">
    <property type="component" value="Unassembled WGS sequence"/>
</dbReference>
<dbReference type="EMBL" id="BMAU01021062">
    <property type="protein sequence ID" value="GFX88914.1"/>
    <property type="molecule type" value="Genomic_DNA"/>
</dbReference>
<evidence type="ECO:0000313" key="2">
    <source>
        <dbReference type="Proteomes" id="UP000887159"/>
    </source>
</evidence>
<accession>A0A8X6RB58</accession>
<sequence>MVCERRVPFRCPLTSKVQCISGSPSFSLDDQWPAPPFNISLHPASGGKRSLVDNTLTKYQMITFIDFCEVWFLPESVARVAAIVGDPHAPALIQRDFGCVHGVQQTKQLPHISKIDLVWLLGV</sequence>
<keyword evidence="2" id="KW-1185">Reference proteome</keyword>
<protein>
    <submittedName>
        <fullName evidence="1">Uncharacterized protein</fullName>
    </submittedName>
</protein>
<comment type="caution">
    <text evidence="1">The sequence shown here is derived from an EMBL/GenBank/DDBJ whole genome shotgun (WGS) entry which is preliminary data.</text>
</comment>
<proteinExistence type="predicted"/>
<name>A0A8X6RB58_TRICX</name>